<keyword evidence="8" id="KW-1185">Reference proteome</keyword>
<evidence type="ECO:0000259" key="6">
    <source>
        <dbReference type="SMART" id="SM00644"/>
    </source>
</evidence>
<dbReference type="GO" id="GO:0008745">
    <property type="term" value="F:N-acetylmuramoyl-L-alanine amidase activity"/>
    <property type="evidence" value="ECO:0007669"/>
    <property type="project" value="UniProtKB-EC"/>
</dbReference>
<dbReference type="AlphaFoldDB" id="A0A6H1TT10"/>
<dbReference type="SUPFAM" id="SSF55846">
    <property type="entry name" value="N-acetylmuramoyl-L-alanine amidase-like"/>
    <property type="match status" value="1"/>
</dbReference>
<dbReference type="EC" id="3.5.1.28" evidence="2"/>
<name>A0A6H1TT10_9CYAN</name>
<dbReference type="InterPro" id="IPR051206">
    <property type="entry name" value="NAMLAA_amidase_2"/>
</dbReference>
<comment type="catalytic activity">
    <reaction evidence="1">
        <text>Hydrolyzes the link between N-acetylmuramoyl residues and L-amino acid residues in certain cell-wall glycopeptides.</text>
        <dbReference type="EC" id="3.5.1.28"/>
    </reaction>
</comment>
<dbReference type="KEGG" id="oxy:HCG48_00680"/>
<feature type="region of interest" description="Disordered" evidence="5">
    <location>
        <begin position="1"/>
        <end position="20"/>
    </location>
</feature>
<evidence type="ECO:0000256" key="4">
    <source>
        <dbReference type="ARBA" id="ARBA00023316"/>
    </source>
</evidence>
<gene>
    <name evidence="7" type="ORF">HCG48_00680</name>
</gene>
<dbReference type="InterPro" id="IPR002502">
    <property type="entry name" value="Amidase_domain"/>
</dbReference>
<accession>A0A6H1TT10</accession>
<dbReference type="InterPro" id="IPR036505">
    <property type="entry name" value="Amidase/PGRP_sf"/>
</dbReference>
<evidence type="ECO:0000256" key="3">
    <source>
        <dbReference type="ARBA" id="ARBA00022801"/>
    </source>
</evidence>
<keyword evidence="4" id="KW-0961">Cell wall biogenesis/degradation</keyword>
<evidence type="ECO:0000313" key="7">
    <source>
        <dbReference type="EMBL" id="QIZ69287.1"/>
    </source>
</evidence>
<dbReference type="PANTHER" id="PTHR30417:SF1">
    <property type="entry name" value="N-ACETYLMURAMOYL-L-ALANINE AMIDASE AMID"/>
    <property type="match status" value="1"/>
</dbReference>
<sequence length="425" mass="47914">MDPKTYQFDLPGDRRPQNATVPERWYPGIRDYWSQCTSQRDYHPIEGIRAIVIHATAGSSSEGAVSVMRDGRASFHWLVPDEDEAQHGKIVWACAPETLAAWHVRNACSHPDVWDGHPKVNHWSLGIEVVNTQRSSDRFSDWQVEATAQIVRYCWAKYPNLKHVVSHAKLDPDRRHDPGELFPWDRFKELVLNGKEEAVDAIVGEATPADRIENPTTAGCCTVESGDRGAKAIANVPYFSQLDNELEPYASCNVTSLAMCLAAFGVRSPVAHQQLEDWLFRRAQTLGCSRFSTAGLKQLAEDRPGIRDDFTSEGSLADIRRAIDEGKLCIVHGYFTAPGHIIVIKGYDQKGFIVNDPYGQWFPWYYKTNDASSPNEGENQHYSCKAIASCCDSWSFGEAQVCYRSMTPEEAESSRTIWLHRIYKV</sequence>
<feature type="domain" description="N-acetylmuramoyl-L-alanine amidase" evidence="6">
    <location>
        <begin position="37"/>
        <end position="179"/>
    </location>
</feature>
<dbReference type="GO" id="GO:0009254">
    <property type="term" value="P:peptidoglycan turnover"/>
    <property type="evidence" value="ECO:0007669"/>
    <property type="project" value="TreeGrafter"/>
</dbReference>
<dbReference type="CDD" id="cd06583">
    <property type="entry name" value="PGRP"/>
    <property type="match status" value="1"/>
</dbReference>
<dbReference type="PANTHER" id="PTHR30417">
    <property type="entry name" value="N-ACETYLMURAMOYL-L-ALANINE AMIDASE AMID"/>
    <property type="match status" value="1"/>
</dbReference>
<dbReference type="RefSeq" id="WP_168567444.1">
    <property type="nucleotide sequence ID" value="NZ_CP051167.1"/>
</dbReference>
<keyword evidence="3" id="KW-0378">Hydrolase</keyword>
<evidence type="ECO:0000256" key="1">
    <source>
        <dbReference type="ARBA" id="ARBA00001561"/>
    </source>
</evidence>
<evidence type="ECO:0000256" key="5">
    <source>
        <dbReference type="SAM" id="MobiDB-lite"/>
    </source>
</evidence>
<dbReference type="Pfam" id="PF01510">
    <property type="entry name" value="Amidase_2"/>
    <property type="match status" value="1"/>
</dbReference>
<dbReference type="Pfam" id="PF13529">
    <property type="entry name" value="Peptidase_C39_2"/>
    <property type="match status" value="1"/>
</dbReference>
<evidence type="ECO:0000313" key="8">
    <source>
        <dbReference type="Proteomes" id="UP000500857"/>
    </source>
</evidence>
<dbReference type="GO" id="GO:0071555">
    <property type="term" value="P:cell wall organization"/>
    <property type="evidence" value="ECO:0007669"/>
    <property type="project" value="UniProtKB-KW"/>
</dbReference>
<evidence type="ECO:0000256" key="2">
    <source>
        <dbReference type="ARBA" id="ARBA00011901"/>
    </source>
</evidence>
<proteinExistence type="predicted"/>
<dbReference type="EMBL" id="CP051167">
    <property type="protein sequence ID" value="QIZ69287.1"/>
    <property type="molecule type" value="Genomic_DNA"/>
</dbReference>
<dbReference type="InterPro" id="IPR039564">
    <property type="entry name" value="Peptidase_C39-like"/>
</dbReference>
<dbReference type="Gene3D" id="3.90.70.10">
    <property type="entry name" value="Cysteine proteinases"/>
    <property type="match status" value="1"/>
</dbReference>
<reference evidence="7 8" key="1">
    <citation type="submission" date="2020-04" db="EMBL/GenBank/DDBJ databases">
        <authorList>
            <person name="Basu S."/>
            <person name="Maruthanayagam V."/>
            <person name="Chakraborty S."/>
            <person name="Pramanik A."/>
            <person name="Mukherjee J."/>
            <person name="Brink B."/>
        </authorList>
    </citation>
    <scope>NUCLEOTIDE SEQUENCE [LARGE SCALE GENOMIC DNA]</scope>
    <source>
        <strain evidence="7 8">AP17</strain>
    </source>
</reference>
<dbReference type="SMART" id="SM00644">
    <property type="entry name" value="Ami_2"/>
    <property type="match status" value="1"/>
</dbReference>
<protein>
    <recommendedName>
        <fullName evidence="2">N-acetylmuramoyl-L-alanine amidase</fullName>
        <ecNumber evidence="2">3.5.1.28</ecNumber>
    </recommendedName>
</protein>
<dbReference type="Gene3D" id="3.40.80.10">
    <property type="entry name" value="Peptidoglycan recognition protein-like"/>
    <property type="match status" value="1"/>
</dbReference>
<organism evidence="7 8">
    <name type="scientific">Oxynema aestuarii AP17</name>
    <dbReference type="NCBI Taxonomy" id="2064643"/>
    <lineage>
        <taxon>Bacteria</taxon>
        <taxon>Bacillati</taxon>
        <taxon>Cyanobacteriota</taxon>
        <taxon>Cyanophyceae</taxon>
        <taxon>Oscillatoriophycideae</taxon>
        <taxon>Oscillatoriales</taxon>
        <taxon>Oscillatoriaceae</taxon>
        <taxon>Oxynema</taxon>
        <taxon>Oxynema aestuarii</taxon>
    </lineage>
</organism>
<dbReference type="GO" id="GO:0009253">
    <property type="term" value="P:peptidoglycan catabolic process"/>
    <property type="evidence" value="ECO:0007669"/>
    <property type="project" value="InterPro"/>
</dbReference>
<dbReference type="Proteomes" id="UP000500857">
    <property type="component" value="Chromosome"/>
</dbReference>